<dbReference type="AlphaFoldDB" id="A0A7W9ARC8"/>
<keyword evidence="5" id="KW-0998">Cell outer membrane</keyword>
<keyword evidence="3 6" id="KW-0732">Signal</keyword>
<evidence type="ECO:0000256" key="6">
    <source>
        <dbReference type="SAM" id="SignalP"/>
    </source>
</evidence>
<gene>
    <name evidence="7" type="ORF">FHR19_002544</name>
</gene>
<evidence type="ECO:0000256" key="4">
    <source>
        <dbReference type="ARBA" id="ARBA00023136"/>
    </source>
</evidence>
<dbReference type="Proteomes" id="UP000557739">
    <property type="component" value="Unassembled WGS sequence"/>
</dbReference>
<evidence type="ECO:0000256" key="3">
    <source>
        <dbReference type="ARBA" id="ARBA00022729"/>
    </source>
</evidence>
<proteinExistence type="inferred from homology"/>
<name>A0A7W9ARC8_9SPHN</name>
<dbReference type="Pfam" id="PF06629">
    <property type="entry name" value="MipA"/>
    <property type="match status" value="1"/>
</dbReference>
<dbReference type="PANTHER" id="PTHR38776">
    <property type="entry name" value="MLTA-INTERACTING PROTEIN-RELATED"/>
    <property type="match status" value="1"/>
</dbReference>
<comment type="similarity">
    <text evidence="2">Belongs to the MipA/OmpV family.</text>
</comment>
<dbReference type="RefSeq" id="WP_184028883.1">
    <property type="nucleotide sequence ID" value="NZ_JACIJJ010000003.1"/>
</dbReference>
<comment type="caution">
    <text evidence="7">The sequence shown here is derived from an EMBL/GenBank/DDBJ whole genome shotgun (WGS) entry which is preliminary data.</text>
</comment>
<protein>
    <submittedName>
        <fullName evidence="7">Outer membrane scaffolding protein for murein synthesis (MipA/OmpV family)</fullName>
    </submittedName>
</protein>
<dbReference type="EMBL" id="JACIJJ010000003">
    <property type="protein sequence ID" value="MBB5699189.1"/>
    <property type="molecule type" value="Genomic_DNA"/>
</dbReference>
<evidence type="ECO:0000256" key="5">
    <source>
        <dbReference type="ARBA" id="ARBA00023237"/>
    </source>
</evidence>
<evidence type="ECO:0000256" key="2">
    <source>
        <dbReference type="ARBA" id="ARBA00005722"/>
    </source>
</evidence>
<organism evidence="7 8">
    <name type="scientific">Sphingomonas yantingensis</name>
    <dbReference type="NCBI Taxonomy" id="1241761"/>
    <lineage>
        <taxon>Bacteria</taxon>
        <taxon>Pseudomonadati</taxon>
        <taxon>Pseudomonadota</taxon>
        <taxon>Alphaproteobacteria</taxon>
        <taxon>Sphingomonadales</taxon>
        <taxon>Sphingomonadaceae</taxon>
        <taxon>Sphingomonas</taxon>
    </lineage>
</organism>
<comment type="subcellular location">
    <subcellularLocation>
        <location evidence="1">Cell outer membrane</location>
    </subcellularLocation>
</comment>
<feature type="chain" id="PRO_5030921479" evidence="6">
    <location>
        <begin position="22"/>
        <end position="262"/>
    </location>
</feature>
<dbReference type="GO" id="GO:0009279">
    <property type="term" value="C:cell outer membrane"/>
    <property type="evidence" value="ECO:0007669"/>
    <property type="project" value="UniProtKB-SubCell"/>
</dbReference>
<evidence type="ECO:0000256" key="1">
    <source>
        <dbReference type="ARBA" id="ARBA00004442"/>
    </source>
</evidence>
<sequence>MRALSCAATALALVPSAAAVAQDASDARPRGQVALGLGVAPDYDGADGVRAIPFVLADIRVGGVSFEARGLRGRVDLAADPRLSMGPVVGARLDRRDADGLVGLLPTIDIGVEVGGYVGYRFGGDALGQGSLSTELTLLHDVSGTSNGMVATATAGYAALRSRDSFAGFDLQASWADADHMRTYFGISAADAAASGLTRFRPGSGFRDVGAGISAGHYFSRHLGVIGRVGAAYLVGDAADSPITEAGSRWQPLGGLTLAYRF</sequence>
<accession>A0A7W9ARC8</accession>
<dbReference type="InterPro" id="IPR010583">
    <property type="entry name" value="MipA"/>
</dbReference>
<evidence type="ECO:0000313" key="8">
    <source>
        <dbReference type="Proteomes" id="UP000557739"/>
    </source>
</evidence>
<keyword evidence="4" id="KW-0472">Membrane</keyword>
<reference evidence="7 8" key="1">
    <citation type="submission" date="2020-08" db="EMBL/GenBank/DDBJ databases">
        <title>Genomic Encyclopedia of Type Strains, Phase IV (KMG-IV): sequencing the most valuable type-strain genomes for metagenomic binning, comparative biology and taxonomic classification.</title>
        <authorList>
            <person name="Goeker M."/>
        </authorList>
    </citation>
    <scope>NUCLEOTIDE SEQUENCE [LARGE SCALE GENOMIC DNA]</scope>
    <source>
        <strain evidence="7 8">DSM 27244</strain>
    </source>
</reference>
<feature type="signal peptide" evidence="6">
    <location>
        <begin position="1"/>
        <end position="21"/>
    </location>
</feature>
<evidence type="ECO:0000313" key="7">
    <source>
        <dbReference type="EMBL" id="MBB5699189.1"/>
    </source>
</evidence>
<keyword evidence="8" id="KW-1185">Reference proteome</keyword>
<dbReference type="PANTHER" id="PTHR38776:SF1">
    <property type="entry name" value="MLTA-INTERACTING PROTEIN-RELATED"/>
    <property type="match status" value="1"/>
</dbReference>